<dbReference type="CDD" id="cd06974">
    <property type="entry name" value="TerD_like"/>
    <property type="match status" value="2"/>
</dbReference>
<dbReference type="Proteomes" id="UP000255355">
    <property type="component" value="Unassembled WGS sequence"/>
</dbReference>
<keyword evidence="3" id="KW-1185">Reference proteome</keyword>
<dbReference type="InterPro" id="IPR003325">
    <property type="entry name" value="TerD"/>
</dbReference>
<dbReference type="OrthoDB" id="56224at2"/>
<dbReference type="InterPro" id="IPR051324">
    <property type="entry name" value="Stress/Tellurium_Resist"/>
</dbReference>
<gene>
    <name evidence="2" type="ORF">DFR68_101382</name>
</gene>
<organism evidence="2 3">
    <name type="scientific">Nocardia mexicana</name>
    <dbReference type="NCBI Taxonomy" id="279262"/>
    <lineage>
        <taxon>Bacteria</taxon>
        <taxon>Bacillati</taxon>
        <taxon>Actinomycetota</taxon>
        <taxon>Actinomycetes</taxon>
        <taxon>Mycobacteriales</taxon>
        <taxon>Nocardiaceae</taxon>
        <taxon>Nocardia</taxon>
    </lineage>
</organism>
<dbReference type="STRING" id="1210089.GCA_001613165_07081"/>
<reference evidence="2 3" key="1">
    <citation type="submission" date="2018-07" db="EMBL/GenBank/DDBJ databases">
        <title>Genomic Encyclopedia of Type Strains, Phase IV (KMG-IV): sequencing the most valuable type-strain genomes for metagenomic binning, comparative biology and taxonomic classification.</title>
        <authorList>
            <person name="Goeker M."/>
        </authorList>
    </citation>
    <scope>NUCLEOTIDE SEQUENCE [LARGE SCALE GENOMIC DNA]</scope>
    <source>
        <strain evidence="2 3">DSM 44952</strain>
    </source>
</reference>
<evidence type="ECO:0000313" key="2">
    <source>
        <dbReference type="EMBL" id="RDI55549.1"/>
    </source>
</evidence>
<evidence type="ECO:0000313" key="3">
    <source>
        <dbReference type="Proteomes" id="UP000255355"/>
    </source>
</evidence>
<dbReference type="EMBL" id="QQAZ01000001">
    <property type="protein sequence ID" value="RDI55549.1"/>
    <property type="molecule type" value="Genomic_DNA"/>
</dbReference>
<dbReference type="PANTHER" id="PTHR32097:SF17">
    <property type="entry name" value="CAMP-BINDING PROTEIN 1-RELATED"/>
    <property type="match status" value="1"/>
</dbReference>
<comment type="caution">
    <text evidence="2">The sequence shown here is derived from an EMBL/GenBank/DDBJ whole genome shotgun (WGS) entry which is preliminary data.</text>
</comment>
<feature type="domain" description="TerD" evidence="1">
    <location>
        <begin position="177"/>
        <end position="349"/>
    </location>
</feature>
<sequence length="362" mass="39088">MAAQLTKGQVDRLRVDDIVVSVRHGESVDVAALLLNSAGRVRGENDLIFYNQPTVPGMRLVPGQSTLAIGLRELPTDIEHVRVVLSLDDPQTNFGDFAPPQVRIEDDAGNPVYEFVIDALGPTATAIAFDLDRAGADWQLRVQGEGYPGGFRDLVTAHGVHLRGAEPEPAYIGPAVLDPGQEVALNEIRKGELSLVKMAVGWDPVKVHGPRGLRELEIDLDASALLFVGRNIRDVAFHQQLASKDGAVRHSGDNMTGEGKGDDEVITVDLARLSQEVSTVVFVVTSYAGHTFERIRNGYWRMIDGTSNAELARGSLRGGGPQTAMVVAKVYREDGIWRLASIGAPIQAGHPVEAVQQVSPYL</sequence>
<protein>
    <submittedName>
        <fullName evidence="2">Stress response protein SCP2</fullName>
    </submittedName>
</protein>
<dbReference type="PANTHER" id="PTHR32097">
    <property type="entry name" value="CAMP-BINDING PROTEIN 1-RELATED"/>
    <property type="match status" value="1"/>
</dbReference>
<evidence type="ECO:0000259" key="1">
    <source>
        <dbReference type="Pfam" id="PF02342"/>
    </source>
</evidence>
<dbReference type="Pfam" id="PF02342">
    <property type="entry name" value="TerD"/>
    <property type="match status" value="2"/>
</dbReference>
<accession>A0A370HJ84</accession>
<name>A0A370HJ84_9NOCA</name>
<feature type="domain" description="TerD" evidence="1">
    <location>
        <begin position="18"/>
        <end position="157"/>
    </location>
</feature>
<dbReference type="AlphaFoldDB" id="A0A370HJ84"/>
<proteinExistence type="predicted"/>
<dbReference type="Gene3D" id="2.60.60.30">
    <property type="entry name" value="sav2460 like domains"/>
    <property type="match status" value="2"/>
</dbReference>
<dbReference type="RefSeq" id="WP_068030220.1">
    <property type="nucleotide sequence ID" value="NZ_QQAZ01000001.1"/>
</dbReference>